<dbReference type="InterPro" id="IPR020022">
    <property type="entry name" value="N-acetyl_sugar_amidoTrfase"/>
</dbReference>
<dbReference type="NCBIfam" id="TIGR03573">
    <property type="entry name" value="WbuX"/>
    <property type="match status" value="1"/>
</dbReference>
<evidence type="ECO:0000313" key="2">
    <source>
        <dbReference type="Proteomes" id="UP000178121"/>
    </source>
</evidence>
<comment type="caution">
    <text evidence="1">The sequence shown here is derived from an EMBL/GenBank/DDBJ whole genome shotgun (WGS) entry which is preliminary data.</text>
</comment>
<dbReference type="Proteomes" id="UP000178121">
    <property type="component" value="Unassembled WGS sequence"/>
</dbReference>
<reference evidence="1 2" key="1">
    <citation type="journal article" date="2016" name="Nat. Commun.">
        <title>Thousands of microbial genomes shed light on interconnected biogeochemical processes in an aquifer system.</title>
        <authorList>
            <person name="Anantharaman K."/>
            <person name="Brown C.T."/>
            <person name="Hug L.A."/>
            <person name="Sharon I."/>
            <person name="Castelle C.J."/>
            <person name="Probst A.J."/>
            <person name="Thomas B.C."/>
            <person name="Singh A."/>
            <person name="Wilkins M.J."/>
            <person name="Karaoz U."/>
            <person name="Brodie E.L."/>
            <person name="Williams K.H."/>
            <person name="Hubbard S.S."/>
            <person name="Banfield J.F."/>
        </authorList>
    </citation>
    <scope>NUCLEOTIDE SEQUENCE [LARGE SCALE GENOMIC DNA]</scope>
</reference>
<name>A0A1G2M992_9BACT</name>
<sequence>MPPYGLPEKIRFCERCLASNAQPISCNEYKHTPEMKHEYIKFDDEGICAACRFFEARKNGVIDWEAREKELLALLDQYRSSDGSYDCLVPGSGGKDSAYASHVLKYKYRMHPLTVTWTPHLYTDIGRKNFDNWINMGGFDNYLFSPNGKVHRLLTRNAFLNLLHPFQPFILGQKTFAPKMAARFGIKLIFYGENQGEYGDKTSVNQRKFIMGGSKDEKDKGFRLDYAKPSDPPEEVFLGGKSLAEYFKEGLSYADLAPFLPADPAIIAKNEIEFHYLGYYLKWVPQDCYYYAVKYTGFEANPVRTEGTYSKYNSIDDKTDGFFYYTTFIKFGFGRARYDASQEIRNGHITKEEGAALIKRFDGEFPKRYFPEFLDYIGLTEKEFEGTIDSFRTPHLWKKEGGEWKLKQRE</sequence>
<dbReference type="SUPFAM" id="SSF52402">
    <property type="entry name" value="Adenine nucleotide alpha hydrolases-like"/>
    <property type="match status" value="1"/>
</dbReference>
<dbReference type="AlphaFoldDB" id="A0A1G2M992"/>
<dbReference type="EMBL" id="MHRI01000030">
    <property type="protein sequence ID" value="OHA20383.1"/>
    <property type="molecule type" value="Genomic_DNA"/>
</dbReference>
<protein>
    <submittedName>
        <fullName evidence="1">LPS biosynthesis protein</fullName>
    </submittedName>
</protein>
<organism evidence="1 2">
    <name type="scientific">Candidatus Taylorbacteria bacterium RIFCSPHIGHO2_01_FULL_51_15</name>
    <dbReference type="NCBI Taxonomy" id="1802304"/>
    <lineage>
        <taxon>Bacteria</taxon>
        <taxon>Candidatus Tayloriibacteriota</taxon>
    </lineage>
</organism>
<proteinExistence type="predicted"/>
<evidence type="ECO:0000313" key="1">
    <source>
        <dbReference type="EMBL" id="OHA20383.1"/>
    </source>
</evidence>
<gene>
    <name evidence="1" type="ORF">A2849_01235</name>
</gene>
<accession>A0A1G2M992</accession>